<feature type="compositionally biased region" description="Basic and acidic residues" evidence="6">
    <location>
        <begin position="1088"/>
        <end position="1097"/>
    </location>
</feature>
<sequence>MFAKLFTKSPSQKQQQQQQQSQSQSQSQSPQQQQNAAQGSVTRADLDPRVTLHYGIPSTASILAFDSVQSLLAIGTLDGRIKVIGGDNIEALLISPKQLPYKYLEFLQNQGFIVSISTENEIQVWDLEQRQIASTLQWESNITAFSVIYGTTYMYIGCEYGMVAVLKCDAESKQIIHLPYCVPKNVIAEASGISLPDHLSVVGVLHQPLSQGNRLLIAYDNGLIVLWDASEDRIVLVRGYKDLLLKDKTVVDCLTDTRHELSDDVSDDTELDKEISSICWASNSGLVLAVGYVDGDIMFWNLSNATSIQDQKAAKSSNDVVKLQLSSGSRRLPVIVLHWATNRSHNDCGGQLFVYGGDEIGSEEVLTILSLDWSAGIESLKCIGRVDITLNGFADMVLLPSSVTTESGGTGMSLVVLTNPGKLNVYNDIYLSALISQKEKKPSVTAVEYPMFIPTLDPYMTVAKLGLVYRDGKFSKVLSEIVSSAKLHAAQTPDVGATKWPLTGGVPCQLLDTEVYHVERIYIAGYQDGSVRVWDATYPALSLIYVLGEVNGINISGTSAAVSALDFCSYTLTLAIGNQCGLVCVYKLVRSTDETSLHFVTETVNEVHNIHQEDGPHCTAVFSLLNSPVCTLQFADFGSRLAVGFECGRVAVLDTSTLSVLFFTDSVSDSNAPVISLAVKTFSDTNSLVNSPEDSESKSSNNLGKGLVFTMTRNAHIVVMDSATGNIVTSQSLHLKTDSIAISMYILDGSNFIPEMSSKKQSLNSPQKSEARSDFVQTNLQSGSTHEVELDSNETVYYVQQSMNLFILLCCEDALFLYSFESVIKGESNSIWKVNLVKPCCWTATFKKNEKELGLVVLYQSGAIEIRSLPTLEVLEEISLMSILRWNFKTNMDKTMCSSDNGQIFLVTGCEFATVSLLGNENDFRIPESLPSLHDKILEAAVPASVNLSPNQKNRQDVAHGVLGGIIKNIKVGKEEHNVDVDLAEVHKNNVEHLESLYSSPPFIKPSAAVMDDQDIMELNIDDIKIDEPIALSSPSPKSDNERRDKGTERERLFEGASSDTNPRLRTAEEIRAKYRKAGDASAAASQARDKLAERKEKLERISQRTEELQSGAENFASMASELAKTMERRKWWNI</sequence>
<comment type="subcellular location">
    <subcellularLocation>
        <location evidence="1">Cytoplasm</location>
    </subcellularLocation>
</comment>
<feature type="compositionally biased region" description="Low complexity" evidence="6">
    <location>
        <begin position="8"/>
        <end position="34"/>
    </location>
</feature>
<dbReference type="Proteomes" id="UP001459277">
    <property type="component" value="Unassembled WGS sequence"/>
</dbReference>
<comment type="caution">
    <text evidence="8">The sequence shown here is derived from an EMBL/GenBank/DDBJ whole genome shotgun (WGS) entry which is preliminary data.</text>
</comment>
<dbReference type="AlphaFoldDB" id="A0AAW2D0N3"/>
<dbReference type="GO" id="GO:0045159">
    <property type="term" value="F:myosin II binding"/>
    <property type="evidence" value="ECO:0007669"/>
    <property type="project" value="TreeGrafter"/>
</dbReference>
<evidence type="ECO:0000256" key="2">
    <source>
        <dbReference type="ARBA" id="ARBA00008070"/>
    </source>
</evidence>
<dbReference type="SUPFAM" id="SSF58038">
    <property type="entry name" value="SNARE fusion complex"/>
    <property type="match status" value="1"/>
</dbReference>
<dbReference type="InterPro" id="IPR001680">
    <property type="entry name" value="WD40_rpt"/>
</dbReference>
<dbReference type="InterPro" id="IPR042855">
    <property type="entry name" value="V_SNARE_CC"/>
</dbReference>
<dbReference type="GO" id="GO:0005096">
    <property type="term" value="F:GTPase activator activity"/>
    <property type="evidence" value="ECO:0007669"/>
    <property type="project" value="TreeGrafter"/>
</dbReference>
<evidence type="ECO:0000256" key="1">
    <source>
        <dbReference type="ARBA" id="ARBA00004496"/>
    </source>
</evidence>
<gene>
    <name evidence="8" type="ORF">SO802_017173</name>
</gene>
<evidence type="ECO:0000259" key="7">
    <source>
        <dbReference type="PROSITE" id="PS50892"/>
    </source>
</evidence>
<organism evidence="8 9">
    <name type="scientific">Lithocarpus litseifolius</name>
    <dbReference type="NCBI Taxonomy" id="425828"/>
    <lineage>
        <taxon>Eukaryota</taxon>
        <taxon>Viridiplantae</taxon>
        <taxon>Streptophyta</taxon>
        <taxon>Embryophyta</taxon>
        <taxon>Tracheophyta</taxon>
        <taxon>Spermatophyta</taxon>
        <taxon>Magnoliopsida</taxon>
        <taxon>eudicotyledons</taxon>
        <taxon>Gunneridae</taxon>
        <taxon>Pentapetalae</taxon>
        <taxon>rosids</taxon>
        <taxon>fabids</taxon>
        <taxon>Fagales</taxon>
        <taxon>Fagaceae</taxon>
        <taxon>Lithocarpus</taxon>
    </lineage>
</organism>
<evidence type="ECO:0000256" key="3">
    <source>
        <dbReference type="ARBA" id="ARBA00022483"/>
    </source>
</evidence>
<proteinExistence type="inferred from homology"/>
<keyword evidence="5" id="KW-0175">Coiled coil</keyword>
<evidence type="ECO:0000313" key="8">
    <source>
        <dbReference type="EMBL" id="KAL0003392.1"/>
    </source>
</evidence>
<evidence type="ECO:0000256" key="4">
    <source>
        <dbReference type="ARBA" id="ARBA00022490"/>
    </source>
</evidence>
<evidence type="ECO:0000256" key="5">
    <source>
        <dbReference type="PROSITE-ProRule" id="PRU00290"/>
    </source>
</evidence>
<evidence type="ECO:0000256" key="6">
    <source>
        <dbReference type="SAM" id="MobiDB-lite"/>
    </source>
</evidence>
<dbReference type="GO" id="GO:0019905">
    <property type="term" value="F:syntaxin binding"/>
    <property type="evidence" value="ECO:0007669"/>
    <property type="project" value="TreeGrafter"/>
</dbReference>
<keyword evidence="4" id="KW-0963">Cytoplasm</keyword>
<feature type="compositionally biased region" description="Basic and acidic residues" evidence="6">
    <location>
        <begin position="1066"/>
        <end position="1079"/>
    </location>
</feature>
<feature type="domain" description="V-SNARE coiled-coil homology" evidence="7">
    <location>
        <begin position="1070"/>
        <end position="1134"/>
    </location>
</feature>
<comment type="similarity">
    <text evidence="2">Belongs to the WD repeat L(2)GL family.</text>
</comment>
<feature type="region of interest" description="Disordered" evidence="6">
    <location>
        <begin position="1"/>
        <end position="42"/>
    </location>
</feature>
<dbReference type="InterPro" id="IPR036322">
    <property type="entry name" value="WD40_repeat_dom_sf"/>
</dbReference>
<dbReference type="GO" id="GO:0006887">
    <property type="term" value="P:exocytosis"/>
    <property type="evidence" value="ECO:0007669"/>
    <property type="project" value="UniProtKB-KW"/>
</dbReference>
<dbReference type="SUPFAM" id="SSF50978">
    <property type="entry name" value="WD40 repeat-like"/>
    <property type="match status" value="2"/>
</dbReference>
<feature type="region of interest" description="Disordered" evidence="6">
    <location>
        <begin position="1028"/>
        <end position="1097"/>
    </location>
</feature>
<dbReference type="GO" id="GO:0005737">
    <property type="term" value="C:cytoplasm"/>
    <property type="evidence" value="ECO:0007669"/>
    <property type="project" value="UniProtKB-SubCell"/>
</dbReference>
<evidence type="ECO:0000313" key="9">
    <source>
        <dbReference type="Proteomes" id="UP001459277"/>
    </source>
</evidence>
<dbReference type="SMART" id="SM00320">
    <property type="entry name" value="WD40"/>
    <property type="match status" value="6"/>
</dbReference>
<accession>A0AAW2D0N3</accession>
<dbReference type="CDD" id="cd15873">
    <property type="entry name" value="R-SNARE_STXBP5_6"/>
    <property type="match status" value="1"/>
</dbReference>
<protein>
    <recommendedName>
        <fullName evidence="7">V-SNARE coiled-coil homology domain-containing protein</fullName>
    </recommendedName>
</protein>
<reference evidence="8 9" key="1">
    <citation type="submission" date="2024-01" db="EMBL/GenBank/DDBJ databases">
        <title>A telomere-to-telomere, gap-free genome of sweet tea (Lithocarpus litseifolius).</title>
        <authorList>
            <person name="Zhou J."/>
        </authorList>
    </citation>
    <scope>NUCLEOTIDE SEQUENCE [LARGE SCALE GENOMIC DNA]</scope>
    <source>
        <strain evidence="8">Zhou-2022a</strain>
        <tissue evidence="8">Leaf</tissue>
    </source>
</reference>
<dbReference type="GO" id="GO:0006893">
    <property type="term" value="P:Golgi to plasma membrane transport"/>
    <property type="evidence" value="ECO:0007669"/>
    <property type="project" value="TreeGrafter"/>
</dbReference>
<dbReference type="PANTHER" id="PTHR10241:SF38">
    <property type="entry name" value="TRANSDUCIN FAMILY PROTEIN _ WD-40 REPEAT FAMILY PROTEIN"/>
    <property type="match status" value="1"/>
</dbReference>
<dbReference type="Gene3D" id="2.130.10.10">
    <property type="entry name" value="YVTN repeat-like/Quinoprotein amine dehydrogenase"/>
    <property type="match status" value="3"/>
</dbReference>
<dbReference type="PANTHER" id="PTHR10241">
    <property type="entry name" value="LETHAL 2 GIANT LARVAE PROTEIN"/>
    <property type="match status" value="1"/>
</dbReference>
<dbReference type="PROSITE" id="PS50892">
    <property type="entry name" value="V_SNARE"/>
    <property type="match status" value="1"/>
</dbReference>
<name>A0AAW2D0N3_9ROSI</name>
<keyword evidence="9" id="KW-1185">Reference proteome</keyword>
<dbReference type="InterPro" id="IPR015943">
    <property type="entry name" value="WD40/YVTN_repeat-like_dom_sf"/>
</dbReference>
<dbReference type="Gene3D" id="1.20.5.110">
    <property type="match status" value="1"/>
</dbReference>
<dbReference type="EMBL" id="JAZDWU010000005">
    <property type="protein sequence ID" value="KAL0003392.1"/>
    <property type="molecule type" value="Genomic_DNA"/>
</dbReference>
<keyword evidence="3" id="KW-0268">Exocytosis</keyword>
<feature type="compositionally biased region" description="Basic and acidic residues" evidence="6">
    <location>
        <begin position="1039"/>
        <end position="1054"/>
    </location>
</feature>
<dbReference type="GO" id="GO:0005886">
    <property type="term" value="C:plasma membrane"/>
    <property type="evidence" value="ECO:0007669"/>
    <property type="project" value="TreeGrafter"/>
</dbReference>